<dbReference type="Pfam" id="PF01833">
    <property type="entry name" value="TIG"/>
    <property type="match status" value="1"/>
</dbReference>
<dbReference type="GO" id="GO:0017154">
    <property type="term" value="F:semaphorin receptor activity"/>
    <property type="evidence" value="ECO:0007669"/>
    <property type="project" value="InterPro"/>
</dbReference>
<evidence type="ECO:0000259" key="3">
    <source>
        <dbReference type="Pfam" id="PF08337"/>
    </source>
</evidence>
<keyword evidence="1" id="KW-0472">Membrane</keyword>
<dbReference type="GO" id="GO:0030334">
    <property type="term" value="P:regulation of cell migration"/>
    <property type="evidence" value="ECO:0007669"/>
    <property type="project" value="TreeGrafter"/>
</dbReference>
<evidence type="ECO:0000256" key="1">
    <source>
        <dbReference type="SAM" id="Phobius"/>
    </source>
</evidence>
<proteinExistence type="predicted"/>
<feature type="domain" description="Plexin cytoplasmic RasGAP" evidence="3">
    <location>
        <begin position="180"/>
        <end position="322"/>
    </location>
</feature>
<accession>A0A3P8FL68</accession>
<dbReference type="InterPro" id="IPR013783">
    <property type="entry name" value="Ig-like_fold"/>
</dbReference>
<dbReference type="CDD" id="cd00603">
    <property type="entry name" value="IPT_PCSR"/>
    <property type="match status" value="1"/>
</dbReference>
<dbReference type="EMBL" id="UZAH01032824">
    <property type="protein sequence ID" value="VDP24049.1"/>
    <property type="molecule type" value="Genomic_DNA"/>
</dbReference>
<dbReference type="Gene3D" id="2.60.40.10">
    <property type="entry name" value="Immunoglobulins"/>
    <property type="match status" value="1"/>
</dbReference>
<protein>
    <recommendedName>
        <fullName evidence="5">Plexin cytoplasmic RasGAP domain-containing protein</fullName>
    </recommendedName>
</protein>
<dbReference type="InterPro" id="IPR002909">
    <property type="entry name" value="IPT_dom"/>
</dbReference>
<dbReference type="Pfam" id="PF08337">
    <property type="entry name" value="Plexin_cytopl"/>
    <property type="match status" value="1"/>
</dbReference>
<dbReference type="SUPFAM" id="SSF81296">
    <property type="entry name" value="E set domains"/>
    <property type="match status" value="1"/>
</dbReference>
<dbReference type="InterPro" id="IPR014756">
    <property type="entry name" value="Ig_E-set"/>
</dbReference>
<sequence length="327" mass="37291">MEVYSNPKIDQFAETRFYRPGDNYLTINGEDLNVGAMERDIKITVGGVDCQLTALARKVLTCKPPTEKPPLEGGLQPEVVVKIGNISYTAGQLSYDSPSLTSSVVMVIFGCVAAMLVCFICLAIMYRRKTNSHQRQMKYLKTQMDTIEMKVATECKEAFAELQTSLNQFTADLPLGTPIVPFLEYKDYCARVLFPNNPHNHPVLRDLEVDSQKAGAIEAGLREFHKLLMNKTFFLTMVRTMEANKYFLGKDRVYVGSLVMVVLQEKMGYCTEMLKQLLRELIDRTVEKKFQPKILFRRSESVAERMLAAWFTFLMHDYLRKQPTTAS</sequence>
<gene>
    <name evidence="4" type="ORF">HPBE_LOCUS21246</name>
</gene>
<evidence type="ECO:0000313" key="4">
    <source>
        <dbReference type="EMBL" id="VDP24049.1"/>
    </source>
</evidence>
<reference evidence="4" key="1">
    <citation type="submission" date="2018-11" db="EMBL/GenBank/DDBJ databases">
        <authorList>
            <consortium name="Pathogen Informatics"/>
        </authorList>
    </citation>
    <scope>NUCLEOTIDE SEQUENCE [LARGE SCALE GENOMIC DNA]</scope>
</reference>
<dbReference type="OrthoDB" id="5871967at2759"/>
<dbReference type="Gene3D" id="1.10.506.10">
    <property type="entry name" value="GTPase Activation - p120gap, domain 1"/>
    <property type="match status" value="1"/>
</dbReference>
<dbReference type="InterPro" id="IPR031148">
    <property type="entry name" value="Plexin"/>
</dbReference>
<evidence type="ECO:0000259" key="2">
    <source>
        <dbReference type="Pfam" id="PF01833"/>
    </source>
</evidence>
<dbReference type="PANTHER" id="PTHR22625">
    <property type="entry name" value="PLEXIN"/>
    <property type="match status" value="1"/>
</dbReference>
<dbReference type="SUPFAM" id="SSF48350">
    <property type="entry name" value="GTPase activation domain, GAP"/>
    <property type="match status" value="1"/>
</dbReference>
<evidence type="ECO:0008006" key="5">
    <source>
        <dbReference type="Google" id="ProtNLM"/>
    </source>
</evidence>
<dbReference type="AlphaFoldDB" id="A0A3P8FL68"/>
<keyword evidence="1" id="KW-0812">Transmembrane</keyword>
<organism evidence="4">
    <name type="scientific">Heligmosomoides polygyrus</name>
    <name type="common">Parasitic roundworm</name>
    <dbReference type="NCBI Taxonomy" id="6339"/>
    <lineage>
        <taxon>Eukaryota</taxon>
        <taxon>Metazoa</taxon>
        <taxon>Ecdysozoa</taxon>
        <taxon>Nematoda</taxon>
        <taxon>Chromadorea</taxon>
        <taxon>Rhabditida</taxon>
        <taxon>Rhabditina</taxon>
        <taxon>Rhabditomorpha</taxon>
        <taxon>Strongyloidea</taxon>
        <taxon>Heligmosomidae</taxon>
        <taxon>Heligmosomoides</taxon>
    </lineage>
</organism>
<keyword evidence="1" id="KW-1133">Transmembrane helix</keyword>
<dbReference type="PANTHER" id="PTHR22625:SF70">
    <property type="entry name" value="PLEXIN A, ISOFORM A"/>
    <property type="match status" value="1"/>
</dbReference>
<dbReference type="InterPro" id="IPR008936">
    <property type="entry name" value="Rho_GTPase_activation_prot"/>
</dbReference>
<dbReference type="InterPro" id="IPR013548">
    <property type="entry name" value="Plexin_cytoplasmic_RasGAP_dom"/>
</dbReference>
<feature type="domain" description="IPT/TIG" evidence="2">
    <location>
        <begin position="21"/>
        <end position="95"/>
    </location>
</feature>
<dbReference type="GO" id="GO:0002116">
    <property type="term" value="C:semaphorin receptor complex"/>
    <property type="evidence" value="ECO:0007669"/>
    <property type="project" value="TreeGrafter"/>
</dbReference>
<name>A0A3P8FL68_HELPZ</name>
<feature type="transmembrane region" description="Helical" evidence="1">
    <location>
        <begin position="104"/>
        <end position="126"/>
    </location>
</feature>
<dbReference type="GO" id="GO:0005886">
    <property type="term" value="C:plasma membrane"/>
    <property type="evidence" value="ECO:0007669"/>
    <property type="project" value="TreeGrafter"/>
</dbReference>